<dbReference type="Pfam" id="PF00440">
    <property type="entry name" value="TetR_N"/>
    <property type="match status" value="1"/>
</dbReference>
<dbReference type="RefSeq" id="WP_160879160.1">
    <property type="nucleotide sequence ID" value="NZ_WUEK01000011.1"/>
</dbReference>
<evidence type="ECO:0000256" key="4">
    <source>
        <dbReference type="PROSITE-ProRule" id="PRU00335"/>
    </source>
</evidence>
<dbReference type="InterPro" id="IPR009057">
    <property type="entry name" value="Homeodomain-like_sf"/>
</dbReference>
<dbReference type="Proteomes" id="UP000473325">
    <property type="component" value="Unassembled WGS sequence"/>
</dbReference>
<reference evidence="6 7" key="1">
    <citation type="submission" date="2019-12" db="EMBL/GenBank/DDBJ databases">
        <authorList>
            <person name="Kun Z."/>
        </authorList>
    </citation>
    <scope>NUCLEOTIDE SEQUENCE [LARGE SCALE GENOMIC DNA]</scope>
    <source>
        <strain evidence="6 7">YIM 123512</strain>
    </source>
</reference>
<gene>
    <name evidence="6" type="ORF">GRQ65_16870</name>
</gene>
<feature type="DNA-binding region" description="H-T-H motif" evidence="4">
    <location>
        <begin position="27"/>
        <end position="46"/>
    </location>
</feature>
<keyword evidence="3" id="KW-0804">Transcription</keyword>
<organism evidence="6 7">
    <name type="scientific">Nocardioides flavescens</name>
    <dbReference type="NCBI Taxonomy" id="2691959"/>
    <lineage>
        <taxon>Bacteria</taxon>
        <taxon>Bacillati</taxon>
        <taxon>Actinomycetota</taxon>
        <taxon>Actinomycetes</taxon>
        <taxon>Propionibacteriales</taxon>
        <taxon>Nocardioidaceae</taxon>
        <taxon>Nocardioides</taxon>
    </lineage>
</organism>
<evidence type="ECO:0000313" key="6">
    <source>
        <dbReference type="EMBL" id="MXG91224.1"/>
    </source>
</evidence>
<evidence type="ECO:0000313" key="7">
    <source>
        <dbReference type="Proteomes" id="UP000473325"/>
    </source>
</evidence>
<accession>A0A6L7F367</accession>
<dbReference type="AlphaFoldDB" id="A0A6L7F367"/>
<evidence type="ECO:0000256" key="1">
    <source>
        <dbReference type="ARBA" id="ARBA00023015"/>
    </source>
</evidence>
<dbReference type="InterPro" id="IPR001647">
    <property type="entry name" value="HTH_TetR"/>
</dbReference>
<dbReference type="PROSITE" id="PS50977">
    <property type="entry name" value="HTH_TETR_2"/>
    <property type="match status" value="1"/>
</dbReference>
<dbReference type="EMBL" id="WUEK01000011">
    <property type="protein sequence ID" value="MXG91224.1"/>
    <property type="molecule type" value="Genomic_DNA"/>
</dbReference>
<dbReference type="PANTHER" id="PTHR30055">
    <property type="entry name" value="HTH-TYPE TRANSCRIPTIONAL REGULATOR RUTR"/>
    <property type="match status" value="1"/>
</dbReference>
<dbReference type="GO" id="GO:0003700">
    <property type="term" value="F:DNA-binding transcription factor activity"/>
    <property type="evidence" value="ECO:0007669"/>
    <property type="project" value="TreeGrafter"/>
</dbReference>
<protein>
    <submittedName>
        <fullName evidence="6">TetR family transcriptional regulator</fullName>
    </submittedName>
</protein>
<keyword evidence="1" id="KW-0805">Transcription regulation</keyword>
<dbReference type="InterPro" id="IPR050109">
    <property type="entry name" value="HTH-type_TetR-like_transc_reg"/>
</dbReference>
<dbReference type="PRINTS" id="PR00455">
    <property type="entry name" value="HTHTETR"/>
</dbReference>
<proteinExistence type="predicted"/>
<dbReference type="PANTHER" id="PTHR30055:SF238">
    <property type="entry name" value="MYCOFACTOCIN BIOSYNTHESIS TRANSCRIPTIONAL REGULATOR MFTR-RELATED"/>
    <property type="match status" value="1"/>
</dbReference>
<dbReference type="SUPFAM" id="SSF46689">
    <property type="entry name" value="Homeodomain-like"/>
    <property type="match status" value="1"/>
</dbReference>
<feature type="domain" description="HTH tetR-type" evidence="5">
    <location>
        <begin position="4"/>
        <end position="64"/>
    </location>
</feature>
<sequence length="240" mass="26476">MPPTDVAERLRAAAFELFAEQGYDATTVDHIAERAGVGRSTFFRVFRAKEDVIFPDHEQVLARIEERFAAASTEHSLLAVTDASRLVLRSFLADADRARERYALTRAVPSLRQREIASMQQYQRAFREFIRSWMDETEGSAALTDLRAELMAAAVVTAHNHVLRHWLRDPGASLDDVEAAFEEAMGEVRARFAAPRAAAAPVTVVVAGASDPDTVAEQVRRALREGGPDQSRRSGLSASP</sequence>
<keyword evidence="2 4" id="KW-0238">DNA-binding</keyword>
<dbReference type="Gene3D" id="1.10.357.10">
    <property type="entry name" value="Tetracycline Repressor, domain 2"/>
    <property type="match status" value="1"/>
</dbReference>
<comment type="caution">
    <text evidence="6">The sequence shown here is derived from an EMBL/GenBank/DDBJ whole genome shotgun (WGS) entry which is preliminary data.</text>
</comment>
<evidence type="ECO:0000259" key="5">
    <source>
        <dbReference type="PROSITE" id="PS50977"/>
    </source>
</evidence>
<keyword evidence="7" id="KW-1185">Reference proteome</keyword>
<evidence type="ECO:0000256" key="3">
    <source>
        <dbReference type="ARBA" id="ARBA00023163"/>
    </source>
</evidence>
<dbReference type="Gene3D" id="1.10.10.60">
    <property type="entry name" value="Homeodomain-like"/>
    <property type="match status" value="1"/>
</dbReference>
<name>A0A6L7F367_9ACTN</name>
<dbReference type="GO" id="GO:0000976">
    <property type="term" value="F:transcription cis-regulatory region binding"/>
    <property type="evidence" value="ECO:0007669"/>
    <property type="project" value="TreeGrafter"/>
</dbReference>
<evidence type="ECO:0000256" key="2">
    <source>
        <dbReference type="ARBA" id="ARBA00023125"/>
    </source>
</evidence>